<dbReference type="Pfam" id="PF12225">
    <property type="entry name" value="DUF5981"/>
    <property type="match status" value="1"/>
</dbReference>
<feature type="domain" description="Methylene-tetrahydrofolate reductase C-terminal-like" evidence="1">
    <location>
        <begin position="1"/>
        <end position="71"/>
    </location>
</feature>
<dbReference type="EMBL" id="BARS01044622">
    <property type="protein sequence ID" value="GAG38175.1"/>
    <property type="molecule type" value="Genomic_DNA"/>
</dbReference>
<evidence type="ECO:0000313" key="2">
    <source>
        <dbReference type="EMBL" id="GAG38175.1"/>
    </source>
</evidence>
<evidence type="ECO:0000259" key="1">
    <source>
        <dbReference type="Pfam" id="PF12225"/>
    </source>
</evidence>
<dbReference type="AlphaFoldDB" id="X0X576"/>
<organism evidence="2">
    <name type="scientific">marine sediment metagenome</name>
    <dbReference type="NCBI Taxonomy" id="412755"/>
    <lineage>
        <taxon>unclassified sequences</taxon>
        <taxon>metagenomes</taxon>
        <taxon>ecological metagenomes</taxon>
    </lineage>
</organism>
<protein>
    <recommendedName>
        <fullName evidence="1">Methylene-tetrahydrofolate reductase C-terminal-like domain-containing protein</fullName>
    </recommendedName>
</protein>
<accession>X0X576</accession>
<reference evidence="2" key="1">
    <citation type="journal article" date="2014" name="Front. Microbiol.">
        <title>High frequency of phylogenetically diverse reductive dehalogenase-homologous genes in deep subseafloor sedimentary metagenomes.</title>
        <authorList>
            <person name="Kawai M."/>
            <person name="Futagami T."/>
            <person name="Toyoda A."/>
            <person name="Takaki Y."/>
            <person name="Nishi S."/>
            <person name="Hori S."/>
            <person name="Arai W."/>
            <person name="Tsubouchi T."/>
            <person name="Morono Y."/>
            <person name="Uchiyama I."/>
            <person name="Ito T."/>
            <person name="Fujiyama A."/>
            <person name="Inagaki F."/>
            <person name="Takami H."/>
        </authorList>
    </citation>
    <scope>NUCLEOTIDE SEQUENCE</scope>
    <source>
        <strain evidence="2">Expedition CK06-06</strain>
    </source>
</reference>
<sequence length="91" mass="10092">CGDCILGLTAGICPIARCSKQLLNGPCGGSQNGVCEIDPDIPCAWQLIWERMVKLGREEQLLEIQPPKDWSSSRDGGLRKIVREDLRINEQ</sequence>
<name>X0X576_9ZZZZ</name>
<proteinExistence type="predicted"/>
<feature type="non-terminal residue" evidence="2">
    <location>
        <position position="1"/>
    </location>
</feature>
<gene>
    <name evidence="2" type="ORF">S01H1_67383</name>
</gene>
<comment type="caution">
    <text evidence="2">The sequence shown here is derived from an EMBL/GenBank/DDBJ whole genome shotgun (WGS) entry which is preliminary data.</text>
</comment>
<dbReference type="InterPro" id="IPR022026">
    <property type="entry name" value="DUF5981"/>
</dbReference>